<dbReference type="Pfam" id="PF00710">
    <property type="entry name" value="Asparaginase"/>
    <property type="match status" value="1"/>
</dbReference>
<dbReference type="InterPro" id="IPR040919">
    <property type="entry name" value="Asparaginase_C"/>
</dbReference>
<feature type="domain" description="GatD N-terminal" evidence="10">
    <location>
        <begin position="7"/>
        <end position="61"/>
    </location>
</feature>
<dbReference type="SUPFAM" id="SSF141300">
    <property type="entry name" value="GatD N-terminal domain-like"/>
    <property type="match status" value="1"/>
</dbReference>
<evidence type="ECO:0000259" key="10">
    <source>
        <dbReference type="Pfam" id="PF18195"/>
    </source>
</evidence>
<dbReference type="PRINTS" id="PR00139">
    <property type="entry name" value="ASNGLNASE"/>
</dbReference>
<dbReference type="Gene3D" id="3.40.50.40">
    <property type="match status" value="1"/>
</dbReference>
<keyword evidence="3 5" id="KW-0067">ATP-binding</keyword>
<keyword evidence="2 5" id="KW-0547">Nucleotide-binding</keyword>
<gene>
    <name evidence="5 11" type="primary">gatD</name>
    <name evidence="11" type="ORF">ENV17_00635</name>
</gene>
<reference evidence="11" key="1">
    <citation type="journal article" date="2020" name="mSystems">
        <title>Genome- and Community-Level Interaction Insights into Carbon Utilization and Element Cycling Functions of Hydrothermarchaeota in Hydrothermal Sediment.</title>
        <authorList>
            <person name="Zhou Z."/>
            <person name="Liu Y."/>
            <person name="Xu W."/>
            <person name="Pan J."/>
            <person name="Luo Z.H."/>
            <person name="Li M."/>
        </authorList>
    </citation>
    <scope>NUCLEOTIDE SEQUENCE [LARGE SCALE GENOMIC DNA]</scope>
    <source>
        <strain evidence="11">SpSt-735</strain>
    </source>
</reference>
<dbReference type="InterPro" id="IPR036152">
    <property type="entry name" value="Asp/glu_Ase-like_sf"/>
</dbReference>
<dbReference type="Gene3D" id="2.30.30.520">
    <property type="match status" value="1"/>
</dbReference>
<dbReference type="InterPro" id="IPR037152">
    <property type="entry name" value="L-asparaginase_N_sf"/>
</dbReference>
<evidence type="ECO:0000256" key="1">
    <source>
        <dbReference type="ARBA" id="ARBA00022598"/>
    </source>
</evidence>
<dbReference type="SMART" id="SM00870">
    <property type="entry name" value="Asparaginase"/>
    <property type="match status" value="1"/>
</dbReference>
<dbReference type="PIRSF" id="PIRSF500175">
    <property type="entry name" value="Glu_ADT_D"/>
    <property type="match status" value="1"/>
</dbReference>
<evidence type="ECO:0000256" key="5">
    <source>
        <dbReference type="HAMAP-Rule" id="MF_00586"/>
    </source>
</evidence>
<dbReference type="GO" id="GO:0005524">
    <property type="term" value="F:ATP binding"/>
    <property type="evidence" value="ECO:0007669"/>
    <property type="project" value="UniProtKB-KW"/>
</dbReference>
<comment type="function">
    <text evidence="5 7">Allows the formation of correctly charged Gln-tRNA(Gln) through the transamidation of misacylated Glu-tRNA(Gln) in organisms which lack glutaminyl-tRNA synthetase. The reaction takes place in the presence of glutamine and ATP through an activated gamma-phospho-Glu-tRNA(Gln). The GatDE system is specific for glutamate and does not act on aspartate.</text>
</comment>
<dbReference type="GO" id="GO:0004067">
    <property type="term" value="F:asparaginase activity"/>
    <property type="evidence" value="ECO:0007669"/>
    <property type="project" value="UniProtKB-UniRule"/>
</dbReference>
<dbReference type="PROSITE" id="PS00917">
    <property type="entry name" value="ASN_GLN_ASE_2"/>
    <property type="match status" value="1"/>
</dbReference>
<dbReference type="PANTHER" id="PTHR11707">
    <property type="entry name" value="L-ASPARAGINASE"/>
    <property type="match status" value="1"/>
</dbReference>
<dbReference type="PIRSF" id="PIRSF001220">
    <property type="entry name" value="L-ASNase_gatD"/>
    <property type="match status" value="1"/>
</dbReference>
<dbReference type="NCBIfam" id="TIGR02153">
    <property type="entry name" value="gatD_arch"/>
    <property type="match status" value="1"/>
</dbReference>
<dbReference type="InterPro" id="IPR006034">
    <property type="entry name" value="Asparaginase/glutaminase-like"/>
</dbReference>
<dbReference type="PROSITE" id="PS51732">
    <property type="entry name" value="ASN_GLN_ASE_3"/>
    <property type="match status" value="1"/>
</dbReference>
<dbReference type="GO" id="GO:0016740">
    <property type="term" value="F:transferase activity"/>
    <property type="evidence" value="ECO:0007669"/>
    <property type="project" value="UniProtKB-KW"/>
</dbReference>
<protein>
    <recommendedName>
        <fullName evidence="5 7">Glutamyl-tRNA(Gln) amidotransferase subunit D</fullName>
        <shortName evidence="5">Glu-ADT subunit D</shortName>
        <ecNumber evidence="5 7">6.3.5.-</ecNumber>
    </recommendedName>
</protein>
<dbReference type="Gene3D" id="3.40.50.1170">
    <property type="entry name" value="L-asparaginase, N-terminal domain"/>
    <property type="match status" value="1"/>
</dbReference>
<dbReference type="EC" id="6.3.5.-" evidence="5 7"/>
<dbReference type="InterPro" id="IPR011878">
    <property type="entry name" value="GatD"/>
</dbReference>
<dbReference type="GO" id="GO:0006412">
    <property type="term" value="P:translation"/>
    <property type="evidence" value="ECO:0007669"/>
    <property type="project" value="UniProtKB-UniRule"/>
</dbReference>
<dbReference type="GO" id="GO:0006520">
    <property type="term" value="P:amino acid metabolic process"/>
    <property type="evidence" value="ECO:0007669"/>
    <property type="project" value="InterPro"/>
</dbReference>
<dbReference type="InterPro" id="IPR006033">
    <property type="entry name" value="AsnA_fam"/>
</dbReference>
<dbReference type="Pfam" id="PF18195">
    <property type="entry name" value="GatD_N"/>
    <property type="match status" value="1"/>
</dbReference>
<accession>A0A7C4B9K1</accession>
<dbReference type="InterPro" id="IPR037222">
    <property type="entry name" value="GatD_N_sf"/>
</dbReference>
<keyword evidence="1 5" id="KW-0436">Ligase</keyword>
<keyword evidence="4 5" id="KW-0648">Protein biosynthesis</keyword>
<feature type="active site" evidence="5">
    <location>
        <position position="170"/>
    </location>
</feature>
<evidence type="ECO:0000256" key="6">
    <source>
        <dbReference type="PROSITE-ProRule" id="PRU10100"/>
    </source>
</evidence>
<evidence type="ECO:0000256" key="3">
    <source>
        <dbReference type="ARBA" id="ARBA00022840"/>
    </source>
</evidence>
<dbReference type="AlphaFoldDB" id="A0A7C4B9K1"/>
<name>A0A7C4B9K1_THEPE</name>
<dbReference type="GO" id="GO:0050567">
    <property type="term" value="F:glutaminyl-tRNA synthase (glutamine-hydrolyzing) activity"/>
    <property type="evidence" value="ECO:0007669"/>
    <property type="project" value="UniProtKB-UniRule"/>
</dbReference>
<evidence type="ECO:0000259" key="8">
    <source>
        <dbReference type="Pfam" id="PF00710"/>
    </source>
</evidence>
<dbReference type="InterPro" id="IPR040918">
    <property type="entry name" value="GatD_N"/>
</dbReference>
<keyword evidence="11" id="KW-0808">Transferase</keyword>
<evidence type="ECO:0000256" key="4">
    <source>
        <dbReference type="ARBA" id="ARBA00022917"/>
    </source>
</evidence>
<dbReference type="PANTHER" id="PTHR11707:SF28">
    <property type="entry name" value="60 KDA LYSOPHOSPHOLIPASE"/>
    <property type="match status" value="1"/>
</dbReference>
<comment type="catalytic activity">
    <reaction evidence="5 7">
        <text>L-glutamyl-tRNA(Gln) + L-glutamine + ATP + H2O = L-glutaminyl-tRNA(Gln) + L-glutamate + ADP + phosphate + H(+)</text>
        <dbReference type="Rhea" id="RHEA:17521"/>
        <dbReference type="Rhea" id="RHEA-COMP:9681"/>
        <dbReference type="Rhea" id="RHEA-COMP:9684"/>
        <dbReference type="ChEBI" id="CHEBI:15377"/>
        <dbReference type="ChEBI" id="CHEBI:15378"/>
        <dbReference type="ChEBI" id="CHEBI:29985"/>
        <dbReference type="ChEBI" id="CHEBI:30616"/>
        <dbReference type="ChEBI" id="CHEBI:43474"/>
        <dbReference type="ChEBI" id="CHEBI:58359"/>
        <dbReference type="ChEBI" id="CHEBI:78520"/>
        <dbReference type="ChEBI" id="CHEBI:78521"/>
        <dbReference type="ChEBI" id="CHEBI:456216"/>
    </reaction>
</comment>
<dbReference type="NCBIfam" id="TIGR00519">
    <property type="entry name" value="asnASE_I"/>
    <property type="match status" value="1"/>
</dbReference>
<evidence type="ECO:0000259" key="9">
    <source>
        <dbReference type="Pfam" id="PF17763"/>
    </source>
</evidence>
<evidence type="ECO:0000256" key="2">
    <source>
        <dbReference type="ARBA" id="ARBA00022741"/>
    </source>
</evidence>
<dbReference type="InterPro" id="IPR027474">
    <property type="entry name" value="L-asparaginase_N"/>
</dbReference>
<comment type="subunit">
    <text evidence="5 7">Heterodimer of GatD and GatE.</text>
</comment>
<dbReference type="SFLD" id="SFLDS00057">
    <property type="entry name" value="Glutaminase/Asparaginase"/>
    <property type="match status" value="1"/>
</dbReference>
<comment type="caution">
    <text evidence="11">The sequence shown here is derived from an EMBL/GenBank/DDBJ whole genome shotgun (WGS) entry which is preliminary data.</text>
</comment>
<feature type="active site" evidence="5">
    <location>
        <position position="92"/>
    </location>
</feature>
<organism evidence="11">
    <name type="scientific">Thermofilum pendens</name>
    <dbReference type="NCBI Taxonomy" id="2269"/>
    <lineage>
        <taxon>Archaea</taxon>
        <taxon>Thermoproteota</taxon>
        <taxon>Thermoprotei</taxon>
        <taxon>Thermofilales</taxon>
        <taxon>Thermofilaceae</taxon>
        <taxon>Thermofilum</taxon>
    </lineage>
</organism>
<feature type="domain" description="L-asparaginase N-terminal" evidence="8">
    <location>
        <begin position="83"/>
        <end position="269"/>
    </location>
</feature>
<dbReference type="Pfam" id="PF17763">
    <property type="entry name" value="Asparaginase_C"/>
    <property type="match status" value="1"/>
</dbReference>
<comment type="similarity">
    <text evidence="5 7">Belongs to the asparaginase 1 family. GatD subfamily.</text>
</comment>
<dbReference type="GO" id="GO:0006450">
    <property type="term" value="P:regulation of translational fidelity"/>
    <property type="evidence" value="ECO:0007669"/>
    <property type="project" value="InterPro"/>
</dbReference>
<dbReference type="CDD" id="cd08962">
    <property type="entry name" value="GatD"/>
    <property type="match status" value="1"/>
</dbReference>
<dbReference type="InterPro" id="IPR027475">
    <property type="entry name" value="Asparaginase/glutaminase_AS2"/>
</dbReference>
<dbReference type="HAMAP" id="MF_00586">
    <property type="entry name" value="GatD"/>
    <property type="match status" value="1"/>
</dbReference>
<feature type="domain" description="Asparaginase/glutaminase C-terminal" evidence="9">
    <location>
        <begin position="299"/>
        <end position="411"/>
    </location>
</feature>
<evidence type="ECO:0000313" key="11">
    <source>
        <dbReference type="EMBL" id="HGI42878.1"/>
    </source>
</evidence>
<sequence length="438" mass="48437">MEENGVKVFSRVRVRLSDGVELRGIVMPRPRVGDREVLVLKLDNGYNVGVHASRIAEVEVLGEYSAVEEERGSATRVKEGLPRVHFLGTGGTIASRVDYVTGAVYPYFSAEEIYSMIPELEEIAVISAETLFSIFSEDMTPSHWSQLAQHVKRVFEAEAPSGIVIAHGTDTMHYSAAALAFAARKLPGPVVFTGAQRSSDRPSSDAAVNVIGATLVAARAPFAESVIAMHGSPDDRIVLVHRGVRARKMHSSRRDAFMSINSLPLAQVDVPSRELRMLLGEYKPRSDEVEVYPKFSDGVALVKFYPGMPGDVLEFYRESGYKGLVLEGTGLGHVRSELVGVVRRLVRDGVIVVMTTQCLWGRVNMNVYRTGVELLEAGVVPAEDMLPEAAFAKLSWVLGQTEDVEEAKRLFRENLAYETSKRTEYLAYPGAMWWERCR</sequence>
<dbReference type="EMBL" id="DTFI01000015">
    <property type="protein sequence ID" value="HGI42878.1"/>
    <property type="molecule type" value="Genomic_DNA"/>
</dbReference>
<feature type="active site" evidence="5">
    <location>
        <position position="248"/>
    </location>
</feature>
<evidence type="ECO:0000256" key="7">
    <source>
        <dbReference type="RuleBase" id="RU004457"/>
    </source>
</evidence>
<proteinExistence type="inferred from homology"/>
<dbReference type="InterPro" id="IPR027473">
    <property type="entry name" value="L-asparaginase_C"/>
</dbReference>
<feature type="active site" evidence="5 6">
    <location>
        <position position="169"/>
    </location>
</feature>
<dbReference type="SUPFAM" id="SSF53774">
    <property type="entry name" value="Glutaminase/Asparaginase"/>
    <property type="match status" value="1"/>
</dbReference>
<dbReference type="NCBIfam" id="NF003217">
    <property type="entry name" value="PRK04183.1"/>
    <property type="match status" value="1"/>
</dbReference>